<evidence type="ECO:0000313" key="4">
    <source>
        <dbReference type="Proteomes" id="UP000589132"/>
    </source>
</evidence>
<dbReference type="InterPro" id="IPR011761">
    <property type="entry name" value="ATP-grasp"/>
</dbReference>
<dbReference type="Proteomes" id="UP000589132">
    <property type="component" value="Unassembled WGS sequence"/>
</dbReference>
<name>A0A7J4D056_9ARCH</name>
<evidence type="ECO:0000259" key="2">
    <source>
        <dbReference type="PROSITE" id="PS50975"/>
    </source>
</evidence>
<organism evidence="3 4">
    <name type="scientific">Marine Group III euryarchaeote</name>
    <dbReference type="NCBI Taxonomy" id="2173149"/>
    <lineage>
        <taxon>Archaea</taxon>
        <taxon>Methanobacteriati</taxon>
        <taxon>Thermoplasmatota</taxon>
        <taxon>Thermoplasmata</taxon>
        <taxon>Candidatus Thermoprofundales</taxon>
    </lineage>
</organism>
<dbReference type="EMBL" id="DTTC01000239">
    <property type="protein sequence ID" value="HIA98265.1"/>
    <property type="molecule type" value="Genomic_DNA"/>
</dbReference>
<sequence>MSKTKVVITGAGGGGANNIITTIKEREEYFLIGFDISEYKVARANVDRRFVVPPASAPDYEERISGIISEQKPALIIPTNDPEVEKLSEIRERLDTQLFFPDHESVALCLNKWNFYNFAVENGIRMAETYHVENLDDVDDIFSRFSSDLLWCRAIKGAGSKGATKVKDAEQARWWIKYWNEMRGMLISDFTISEFLPGQDFACQSTWKNGKLILMKAAERLSYIEAASRPSNMSSSPELAKTVYDKELFDFCIDVIGKLSGGQAHGNYDIDIKMNSRNEYCVTEINIGRFFMITNLFNLSGKYSMIDTYLKLAIGEDPEIDDPFDFSELYLIRSLDTLPTVLSPDEITRRLQD</sequence>
<dbReference type="Pfam" id="PF21360">
    <property type="entry name" value="PylC-like_N"/>
    <property type="match status" value="1"/>
</dbReference>
<keyword evidence="1" id="KW-0547">Nucleotide-binding</keyword>
<dbReference type="GO" id="GO:0005524">
    <property type="term" value="F:ATP binding"/>
    <property type="evidence" value="ECO:0007669"/>
    <property type="project" value="UniProtKB-UniRule"/>
</dbReference>
<dbReference type="AlphaFoldDB" id="A0A7J4D056"/>
<evidence type="ECO:0000256" key="1">
    <source>
        <dbReference type="PROSITE-ProRule" id="PRU00409"/>
    </source>
</evidence>
<accession>A0A7J4D056</accession>
<gene>
    <name evidence="3" type="ORF">EYO15_03700</name>
</gene>
<dbReference type="Gene3D" id="3.30.470.20">
    <property type="entry name" value="ATP-grasp fold, B domain"/>
    <property type="match status" value="1"/>
</dbReference>
<dbReference type="InterPro" id="IPR048764">
    <property type="entry name" value="PylC_N"/>
</dbReference>
<dbReference type="GO" id="GO:0046872">
    <property type="term" value="F:metal ion binding"/>
    <property type="evidence" value="ECO:0007669"/>
    <property type="project" value="InterPro"/>
</dbReference>
<proteinExistence type="predicted"/>
<comment type="caution">
    <text evidence="3">The sequence shown here is derived from an EMBL/GenBank/DDBJ whole genome shotgun (WGS) entry which is preliminary data.</text>
</comment>
<dbReference type="Gene3D" id="3.40.50.20">
    <property type="match status" value="1"/>
</dbReference>
<dbReference type="PROSITE" id="PS50975">
    <property type="entry name" value="ATP_GRASP"/>
    <property type="match status" value="1"/>
</dbReference>
<dbReference type="SUPFAM" id="SSF56059">
    <property type="entry name" value="Glutathione synthetase ATP-binding domain-like"/>
    <property type="match status" value="1"/>
</dbReference>
<evidence type="ECO:0000313" key="3">
    <source>
        <dbReference type="EMBL" id="HIA98265.1"/>
    </source>
</evidence>
<feature type="domain" description="ATP-grasp" evidence="2">
    <location>
        <begin position="116"/>
        <end position="314"/>
    </location>
</feature>
<protein>
    <recommendedName>
        <fullName evidence="2">ATP-grasp domain-containing protein</fullName>
    </recommendedName>
</protein>
<keyword evidence="1" id="KW-0067">ATP-binding</keyword>
<reference evidence="4" key="1">
    <citation type="journal article" date="2019" name="bioRxiv">
        <title>Genome diversification in globally distributed novel marine Proteobacteria is linked to environmental adaptation.</title>
        <authorList>
            <person name="Zhou Z."/>
            <person name="Tran P.Q."/>
            <person name="Kieft K."/>
            <person name="Anantharaman K."/>
        </authorList>
    </citation>
    <scope>NUCLEOTIDE SEQUENCE [LARGE SCALE GENOMIC DNA]</scope>
</reference>